<evidence type="ECO:0000313" key="2">
    <source>
        <dbReference type="EMBL" id="KNZ58403.1"/>
    </source>
</evidence>
<gene>
    <name evidence="2" type="ORF">VP01_1936g1</name>
</gene>
<keyword evidence="1" id="KW-1133">Transmembrane helix</keyword>
<dbReference type="AlphaFoldDB" id="A0A0L6VCE5"/>
<dbReference type="EMBL" id="LAVV01006766">
    <property type="protein sequence ID" value="KNZ58403.1"/>
    <property type="molecule type" value="Genomic_DNA"/>
</dbReference>
<evidence type="ECO:0000313" key="3">
    <source>
        <dbReference type="Proteomes" id="UP000037035"/>
    </source>
</evidence>
<evidence type="ECO:0000256" key="1">
    <source>
        <dbReference type="SAM" id="Phobius"/>
    </source>
</evidence>
<dbReference type="Proteomes" id="UP000037035">
    <property type="component" value="Unassembled WGS sequence"/>
</dbReference>
<organism evidence="2 3">
    <name type="scientific">Puccinia sorghi</name>
    <dbReference type="NCBI Taxonomy" id="27349"/>
    <lineage>
        <taxon>Eukaryota</taxon>
        <taxon>Fungi</taxon>
        <taxon>Dikarya</taxon>
        <taxon>Basidiomycota</taxon>
        <taxon>Pucciniomycotina</taxon>
        <taxon>Pucciniomycetes</taxon>
        <taxon>Pucciniales</taxon>
        <taxon>Pucciniaceae</taxon>
        <taxon>Puccinia</taxon>
    </lineage>
</organism>
<protein>
    <submittedName>
        <fullName evidence="2">Uncharacterized protein</fullName>
    </submittedName>
</protein>
<keyword evidence="1" id="KW-0472">Membrane</keyword>
<proteinExistence type="predicted"/>
<comment type="caution">
    <text evidence="2">The sequence shown here is derived from an EMBL/GenBank/DDBJ whole genome shotgun (WGS) entry which is preliminary data.</text>
</comment>
<sequence length="391" mass="45006">MCCKSSGYHPSNTRCMFCLEMIITHISYSHHFMTLIFFFYLMIALRIWIKSLLVSLYQFLNPKSIGSITPDNPNHGSLTKPTQLSQPIKTSWLSNKLKVQFMSVAGRSLKHSPTNTNTNTRAWKANQISSSSQFFCLEMIITHISYSHHFMTLIFFFYVRIALRICIKFLLVSYHQFLNPKSIGSITPENPNHGILTKPTQLSQPIKKFQPTKTFPINKTLVWVSHLAGQTNILSKPIISFSSSEDEPLLISLSPKPVFKSAKATVWCPATMNWGRIWLLDRLTALRKNGNTESQHVLHDQTYFSTLLFLKSLLFHHGQGLFLFFQRLNFRGYQLNIGPSSPKIRLNLCTPYKHHTTCISSVYDQVQRKHWHASTMETALNKFFILKDGLK</sequence>
<reference evidence="2 3" key="1">
    <citation type="submission" date="2015-08" db="EMBL/GenBank/DDBJ databases">
        <title>Next Generation Sequencing and Analysis of the Genome of Puccinia sorghi L Schw, the Causal Agent of Maize Common Rust.</title>
        <authorList>
            <person name="Rochi L."/>
            <person name="Burguener G."/>
            <person name="Darino M."/>
            <person name="Turjanski A."/>
            <person name="Kreff E."/>
            <person name="Dieguez M.J."/>
            <person name="Sacco F."/>
        </authorList>
    </citation>
    <scope>NUCLEOTIDE SEQUENCE [LARGE SCALE GENOMIC DNA]</scope>
    <source>
        <strain evidence="2 3">RO10H11247</strain>
    </source>
</reference>
<dbReference type="VEuPathDB" id="FungiDB:VP01_1936g1"/>
<keyword evidence="1" id="KW-0812">Transmembrane</keyword>
<feature type="transmembrane region" description="Helical" evidence="1">
    <location>
        <begin position="31"/>
        <end position="49"/>
    </location>
</feature>
<accession>A0A0L6VCE5</accession>
<keyword evidence="3" id="KW-1185">Reference proteome</keyword>
<name>A0A0L6VCE5_9BASI</name>